<accession>A0A1Q8YH66</accession>
<dbReference type="Proteomes" id="UP000185911">
    <property type="component" value="Unassembled WGS sequence"/>
</dbReference>
<dbReference type="PRINTS" id="PR00039">
    <property type="entry name" value="HTHLYSR"/>
</dbReference>
<dbReference type="InterPro" id="IPR036390">
    <property type="entry name" value="WH_DNA-bd_sf"/>
</dbReference>
<dbReference type="FunFam" id="1.10.10.10:FF:000038">
    <property type="entry name" value="Glycine cleavage system transcriptional activator"/>
    <property type="match status" value="1"/>
</dbReference>
<keyword evidence="2" id="KW-0805">Transcription regulation</keyword>
<evidence type="ECO:0000313" key="6">
    <source>
        <dbReference type="EMBL" id="OLP07401.1"/>
    </source>
</evidence>
<protein>
    <submittedName>
        <fullName evidence="6">Transcriptional regulator, LysR family</fullName>
    </submittedName>
</protein>
<dbReference type="InterPro" id="IPR005119">
    <property type="entry name" value="LysR_subst-bd"/>
</dbReference>
<dbReference type="PANTHER" id="PTHR30537:SF26">
    <property type="entry name" value="GLYCINE CLEAVAGE SYSTEM TRANSCRIPTIONAL ACTIVATOR"/>
    <property type="match status" value="1"/>
</dbReference>
<evidence type="ECO:0000259" key="5">
    <source>
        <dbReference type="PROSITE" id="PS50931"/>
    </source>
</evidence>
<dbReference type="SUPFAM" id="SSF53850">
    <property type="entry name" value="Periplasmic binding protein-like II"/>
    <property type="match status" value="1"/>
</dbReference>
<dbReference type="GO" id="GO:0043565">
    <property type="term" value="F:sequence-specific DNA binding"/>
    <property type="evidence" value="ECO:0007669"/>
    <property type="project" value="TreeGrafter"/>
</dbReference>
<dbReference type="RefSeq" id="WP_075585720.1">
    <property type="nucleotide sequence ID" value="NZ_MSYM01000008.1"/>
</dbReference>
<dbReference type="InterPro" id="IPR036388">
    <property type="entry name" value="WH-like_DNA-bd_sf"/>
</dbReference>
<evidence type="ECO:0000256" key="2">
    <source>
        <dbReference type="ARBA" id="ARBA00023015"/>
    </source>
</evidence>
<dbReference type="Pfam" id="PF00126">
    <property type="entry name" value="HTH_1"/>
    <property type="match status" value="1"/>
</dbReference>
<dbReference type="EMBL" id="MSYM01000008">
    <property type="protein sequence ID" value="OLP07401.1"/>
    <property type="molecule type" value="Genomic_DNA"/>
</dbReference>
<dbReference type="GO" id="GO:0003700">
    <property type="term" value="F:DNA-binding transcription factor activity"/>
    <property type="evidence" value="ECO:0007669"/>
    <property type="project" value="InterPro"/>
</dbReference>
<comment type="caution">
    <text evidence="6">The sequence shown here is derived from an EMBL/GenBank/DDBJ whole genome shotgun (WGS) entry which is preliminary data.</text>
</comment>
<dbReference type="CDD" id="cd08432">
    <property type="entry name" value="PBP2_GcdR_TrpI_HvrB_AmpR_like"/>
    <property type="match status" value="1"/>
</dbReference>
<dbReference type="SUPFAM" id="SSF46785">
    <property type="entry name" value="Winged helix' DNA-binding domain"/>
    <property type="match status" value="1"/>
</dbReference>
<dbReference type="Pfam" id="PF03466">
    <property type="entry name" value="LysR_substrate"/>
    <property type="match status" value="1"/>
</dbReference>
<dbReference type="Gene3D" id="3.40.190.10">
    <property type="entry name" value="Periplasmic binding protein-like II"/>
    <property type="match status" value="2"/>
</dbReference>
<dbReference type="STRING" id="81479.RA876_00815"/>
<evidence type="ECO:0000256" key="1">
    <source>
        <dbReference type="ARBA" id="ARBA00009437"/>
    </source>
</evidence>
<dbReference type="GO" id="GO:0006351">
    <property type="term" value="P:DNA-templated transcription"/>
    <property type="evidence" value="ECO:0007669"/>
    <property type="project" value="TreeGrafter"/>
</dbReference>
<dbReference type="Gene3D" id="1.10.10.10">
    <property type="entry name" value="Winged helix-like DNA-binding domain superfamily/Winged helix DNA-binding domain"/>
    <property type="match status" value="1"/>
</dbReference>
<dbReference type="InterPro" id="IPR058163">
    <property type="entry name" value="LysR-type_TF_proteobact-type"/>
</dbReference>
<dbReference type="InterPro" id="IPR000847">
    <property type="entry name" value="LysR_HTH_N"/>
</dbReference>
<keyword evidence="7" id="KW-1185">Reference proteome</keyword>
<evidence type="ECO:0000256" key="4">
    <source>
        <dbReference type="ARBA" id="ARBA00023163"/>
    </source>
</evidence>
<dbReference type="AlphaFoldDB" id="A0A1Q8YH66"/>
<comment type="similarity">
    <text evidence="1">Belongs to the LysR transcriptional regulatory family.</text>
</comment>
<keyword evidence="4" id="KW-0804">Transcription</keyword>
<dbReference type="PROSITE" id="PS50931">
    <property type="entry name" value="HTH_LYSR"/>
    <property type="match status" value="1"/>
</dbReference>
<dbReference type="PANTHER" id="PTHR30537">
    <property type="entry name" value="HTH-TYPE TRANSCRIPTIONAL REGULATOR"/>
    <property type="match status" value="1"/>
</dbReference>
<evidence type="ECO:0000256" key="3">
    <source>
        <dbReference type="ARBA" id="ARBA00023125"/>
    </source>
</evidence>
<sequence>MAYRLPPLAALRAFEAAARHLSFKLAAAELSVTPTAVSHQIKLLEEFLGVPLFHRLTRALTLTTQGLAMLPKVREGLACFAAAVESVHDQAVEGKLIVVLPPSFATRWLVPRLKRFAQAEPTLKLQVIRSAGAIDGDQWQGLIGLEPVDTRQDDSRVTIRFGTGVYPGFQVDRMFGSDYIAVCSPKLLEAGPPLRTPQDTLLHVRLHNDESDSDHAVPGWEEWFRLAGVKPVDVSAGPHFSDAGLVYVAVLDGLGLALASKPLVATAMAQGRLVAPFDLALTQRFAYYLVIPEAFANRPAVLAFRAWLLEEAGAQDLPSLICYD</sequence>
<reference evidence="6 7" key="1">
    <citation type="submission" date="2017-01" db="EMBL/GenBank/DDBJ databases">
        <title>Genome sequence of Rhodoferax antarcticus ANT.BR, a psychrophilic purple nonsulfur bacterium from an Antarctic microbial mat.</title>
        <authorList>
            <person name="Baker J."/>
            <person name="Riester C."/>
            <person name="Skinner B."/>
            <person name="Newell A."/>
            <person name="Swingley W."/>
            <person name="Madigan M."/>
            <person name="Jung D."/>
            <person name="Asao M."/>
            <person name="Chen M."/>
            <person name="Loughlin P."/>
            <person name="Pan H."/>
            <person name="Lin S."/>
            <person name="Li N."/>
            <person name="Shaw J."/>
            <person name="Prado M."/>
            <person name="Sherman C."/>
            <person name="Li X."/>
            <person name="Tang J."/>
            <person name="Blankenship R."/>
            <person name="Zhao T."/>
            <person name="Touchman J."/>
            <person name="Sattley M."/>
        </authorList>
    </citation>
    <scope>NUCLEOTIDE SEQUENCE [LARGE SCALE GENOMIC DNA]</scope>
    <source>
        <strain evidence="6 7">ANT.BR</strain>
    </source>
</reference>
<name>A0A1Q8YH66_9BURK</name>
<keyword evidence="3" id="KW-0238">DNA-binding</keyword>
<gene>
    <name evidence="6" type="primary">gcvA</name>
    <name evidence="6" type="ORF">BLL52_1231</name>
</gene>
<organism evidence="6 7">
    <name type="scientific">Rhodoferax antarcticus ANT.BR</name>
    <dbReference type="NCBI Taxonomy" id="1111071"/>
    <lineage>
        <taxon>Bacteria</taxon>
        <taxon>Pseudomonadati</taxon>
        <taxon>Pseudomonadota</taxon>
        <taxon>Betaproteobacteria</taxon>
        <taxon>Burkholderiales</taxon>
        <taxon>Comamonadaceae</taxon>
        <taxon>Rhodoferax</taxon>
    </lineage>
</organism>
<evidence type="ECO:0000313" key="7">
    <source>
        <dbReference type="Proteomes" id="UP000185911"/>
    </source>
</evidence>
<feature type="domain" description="HTH lysR-type" evidence="5">
    <location>
        <begin position="6"/>
        <end position="63"/>
    </location>
</feature>
<proteinExistence type="inferred from homology"/>